<dbReference type="GO" id="GO:0005543">
    <property type="term" value="F:phospholipid binding"/>
    <property type="evidence" value="ECO:0007669"/>
    <property type="project" value="TreeGrafter"/>
</dbReference>
<evidence type="ECO:0000259" key="2">
    <source>
        <dbReference type="PROSITE" id="PS50942"/>
    </source>
</evidence>
<comment type="caution">
    <text evidence="3">The sequence shown here is derived from an EMBL/GenBank/DDBJ whole genome shotgun (WGS) entry which is preliminary data.</text>
</comment>
<dbReference type="Proteomes" id="UP000320475">
    <property type="component" value="Unassembled WGS sequence"/>
</dbReference>
<dbReference type="GO" id="GO:0005768">
    <property type="term" value="C:endosome"/>
    <property type="evidence" value="ECO:0007669"/>
    <property type="project" value="TreeGrafter"/>
</dbReference>
<feature type="region of interest" description="Disordered" evidence="1">
    <location>
        <begin position="479"/>
        <end position="503"/>
    </location>
</feature>
<dbReference type="STRING" id="286115.A0A507D8L6"/>
<feature type="domain" description="ENTH" evidence="2">
    <location>
        <begin position="25"/>
        <end position="157"/>
    </location>
</feature>
<dbReference type="Pfam" id="PF01417">
    <property type="entry name" value="ENTH"/>
    <property type="match status" value="1"/>
</dbReference>
<dbReference type="InterPro" id="IPR008942">
    <property type="entry name" value="ENTH_VHS"/>
</dbReference>
<dbReference type="Gene3D" id="1.25.40.90">
    <property type="match status" value="1"/>
</dbReference>
<accession>A0A507D8L6</accession>
<protein>
    <recommendedName>
        <fullName evidence="2">ENTH domain-containing protein</fullName>
    </recommendedName>
</protein>
<dbReference type="PROSITE" id="PS50942">
    <property type="entry name" value="ENTH"/>
    <property type="match status" value="1"/>
</dbReference>
<evidence type="ECO:0000256" key="1">
    <source>
        <dbReference type="SAM" id="MobiDB-lite"/>
    </source>
</evidence>
<evidence type="ECO:0000313" key="4">
    <source>
        <dbReference type="EMBL" id="TPX49403.1"/>
    </source>
</evidence>
<dbReference type="EMBL" id="QEAN01000108">
    <property type="protein sequence ID" value="TPX47949.1"/>
    <property type="molecule type" value="Genomic_DNA"/>
</dbReference>
<dbReference type="AlphaFoldDB" id="A0A507D8L6"/>
<gene>
    <name evidence="4" type="ORF">SeLEV6574_g01497</name>
    <name evidence="3" type="ORF">SeMB42_g03159</name>
</gene>
<dbReference type="PANTHER" id="PTHR12276:SF45">
    <property type="entry name" value="CLATHRIN INTERACTOR 1"/>
    <property type="match status" value="1"/>
</dbReference>
<dbReference type="FunFam" id="1.25.40.90:FF:000006">
    <property type="entry name" value="Clathrin interactor 1"/>
    <property type="match status" value="1"/>
</dbReference>
<feature type="compositionally biased region" description="Low complexity" evidence="1">
    <location>
        <begin position="211"/>
        <end position="235"/>
    </location>
</feature>
<dbReference type="OrthoDB" id="4033880at2759"/>
<dbReference type="GO" id="GO:0030125">
    <property type="term" value="C:clathrin vesicle coat"/>
    <property type="evidence" value="ECO:0007669"/>
    <property type="project" value="TreeGrafter"/>
</dbReference>
<name>A0A507D8L6_9FUNG</name>
<dbReference type="EMBL" id="QEAM01000034">
    <property type="protein sequence ID" value="TPX49403.1"/>
    <property type="molecule type" value="Genomic_DNA"/>
</dbReference>
<keyword evidence="5" id="KW-1185">Reference proteome</keyword>
<sequence>MNNLGSLVSYLDPDNIQSIVNKVKNAVMNLSEYEIKVRDATGPENWGASSTLMMEISTGTFNYAHFTEIMDSIYKRFEEKGVTWRQIYKTLQLLEYLIKNGSERVVDNAREHGYDLRALTKFQYVDEKGKDQGINVRNRAKEIVDLLADTQKIKDERKKARINRSKYTGVASDGRSVESSQYIGFGRDTPMRSSTPGGFQDDLDEGSATKTSDSGRTQRSSSSAASTNAPSLSLTTTATSDSINISKAAPAPPKVANLLDFEAPHPPPAIPPISSSMSPQTTATLVDDWSDFTTTTNTTTAASCSAEASKLKTANLVDDFADFTTANPPLAQTKMPPQQQGFTTFNGNGVIYNNNNTAATAPFAAFTQPQPQLNISTNTTFATFASFSSPAPLIPQQQQFSSLSTSTHISPQPTIPSSRSAGGDVFGSLVSLDAVSLGSASGGKNANDLGPSLNALKTIQTHVIQRSIGVAGIPMAQPPSGHAQPMFGAPSGTQSFVQSDTLI</sequence>
<dbReference type="SMART" id="SM00273">
    <property type="entry name" value="ENTH"/>
    <property type="match status" value="1"/>
</dbReference>
<feature type="compositionally biased region" description="Polar residues" evidence="1">
    <location>
        <begin position="491"/>
        <end position="503"/>
    </location>
</feature>
<dbReference type="GO" id="GO:0005886">
    <property type="term" value="C:plasma membrane"/>
    <property type="evidence" value="ECO:0007669"/>
    <property type="project" value="TreeGrafter"/>
</dbReference>
<evidence type="ECO:0000313" key="5">
    <source>
        <dbReference type="Proteomes" id="UP000317494"/>
    </source>
</evidence>
<dbReference type="SUPFAM" id="SSF48464">
    <property type="entry name" value="ENTH/VHS domain"/>
    <property type="match status" value="1"/>
</dbReference>
<dbReference type="GO" id="GO:0030276">
    <property type="term" value="F:clathrin binding"/>
    <property type="evidence" value="ECO:0007669"/>
    <property type="project" value="TreeGrafter"/>
</dbReference>
<dbReference type="Proteomes" id="UP000317494">
    <property type="component" value="Unassembled WGS sequence"/>
</dbReference>
<dbReference type="VEuPathDB" id="FungiDB:SeMB42_g03159"/>
<organism evidence="3 5">
    <name type="scientific">Synchytrium endobioticum</name>
    <dbReference type="NCBI Taxonomy" id="286115"/>
    <lineage>
        <taxon>Eukaryota</taxon>
        <taxon>Fungi</taxon>
        <taxon>Fungi incertae sedis</taxon>
        <taxon>Chytridiomycota</taxon>
        <taxon>Chytridiomycota incertae sedis</taxon>
        <taxon>Chytridiomycetes</taxon>
        <taxon>Synchytriales</taxon>
        <taxon>Synchytriaceae</taxon>
        <taxon>Synchytrium</taxon>
    </lineage>
</organism>
<reference evidence="5 6" key="1">
    <citation type="journal article" date="2019" name="Sci. Rep.">
        <title>Comparative genomics of chytrid fungi reveal insights into the obligate biotrophic and pathogenic lifestyle of Synchytrium endobioticum.</title>
        <authorList>
            <person name="van de Vossenberg B.T.L.H."/>
            <person name="Warris S."/>
            <person name="Nguyen H.D.T."/>
            <person name="van Gent-Pelzer M.P.E."/>
            <person name="Joly D.L."/>
            <person name="van de Geest H.C."/>
            <person name="Bonants P.J.M."/>
            <person name="Smith D.S."/>
            <person name="Levesque C.A."/>
            <person name="van der Lee T.A.J."/>
        </authorList>
    </citation>
    <scope>NUCLEOTIDE SEQUENCE [LARGE SCALE GENOMIC DNA]</scope>
    <source>
        <strain evidence="4 6">LEV6574</strain>
        <strain evidence="3 5">MB42</strain>
    </source>
</reference>
<feature type="region of interest" description="Disordered" evidence="1">
    <location>
        <begin position="179"/>
        <end position="235"/>
    </location>
</feature>
<evidence type="ECO:0000313" key="3">
    <source>
        <dbReference type="EMBL" id="TPX47949.1"/>
    </source>
</evidence>
<dbReference type="InterPro" id="IPR013809">
    <property type="entry name" value="ENTH"/>
</dbReference>
<proteinExistence type="predicted"/>
<dbReference type="PANTHER" id="PTHR12276">
    <property type="entry name" value="EPSIN/ENT-RELATED"/>
    <property type="match status" value="1"/>
</dbReference>
<dbReference type="GO" id="GO:0006897">
    <property type="term" value="P:endocytosis"/>
    <property type="evidence" value="ECO:0007669"/>
    <property type="project" value="TreeGrafter"/>
</dbReference>
<evidence type="ECO:0000313" key="6">
    <source>
        <dbReference type="Proteomes" id="UP000320475"/>
    </source>
</evidence>